<dbReference type="GeneID" id="19879311"/>
<protein>
    <submittedName>
        <fullName evidence="2">Uncharacterized protein</fullName>
    </submittedName>
</protein>
<dbReference type="HOGENOM" id="CLU_145512_0_0_1"/>
<evidence type="ECO:0000313" key="3">
    <source>
        <dbReference type="Proteomes" id="UP000011081"/>
    </source>
</evidence>
<dbReference type="OMA" id="EYFFKMN"/>
<evidence type="ECO:0000313" key="2">
    <source>
        <dbReference type="EMBL" id="ELA47072.1"/>
    </source>
</evidence>
<sequence length="167" mass="20093">MKSLKTARKFDSAEKRVQPENLESKHDAIKRLKLKKERTSKIKELKEEIHFKTGNEYFFKMNSLRQENDKLVRISKFDMAESKRRVISLNFEIIRMEKKLRKTMPVLKPAKIVFEDCPQGVKVECRQELKPDKERLATYRDYLAKLYKTKQQIEKMIENTKKQRGQR</sequence>
<keyword evidence="3" id="KW-1185">Reference proteome</keyword>
<dbReference type="OrthoDB" id="2190169at2759"/>
<dbReference type="VEuPathDB" id="MicrosporidiaDB:VCUG_01433"/>
<proteinExistence type="predicted"/>
<reference evidence="3" key="1">
    <citation type="submission" date="2011-03" db="EMBL/GenBank/DDBJ databases">
        <title>The genome sequence of Vavraia culicis strain floridensis.</title>
        <authorList>
            <consortium name="The Broad Institute Genome Sequencing Platform"/>
            <person name="Cuomo C."/>
            <person name="Becnel J."/>
            <person name="Sanscrainte N."/>
            <person name="Young S.K."/>
            <person name="Zeng Q."/>
            <person name="Gargeya S."/>
            <person name="Fitzgerald M."/>
            <person name="Haas B."/>
            <person name="Abouelleil A."/>
            <person name="Alvarado L."/>
            <person name="Arachchi H.M."/>
            <person name="Berlin A."/>
            <person name="Chapman S.B."/>
            <person name="Gearin G."/>
            <person name="Goldberg J."/>
            <person name="Griggs A."/>
            <person name="Gujja S."/>
            <person name="Hansen M."/>
            <person name="Heiman D."/>
            <person name="Howarth C."/>
            <person name="Larimer J."/>
            <person name="Lui A."/>
            <person name="MacDonald P.J.P."/>
            <person name="McCowen C."/>
            <person name="Montmayeur A."/>
            <person name="Murphy C."/>
            <person name="Neiman D."/>
            <person name="Pearson M."/>
            <person name="Priest M."/>
            <person name="Roberts A."/>
            <person name="Saif S."/>
            <person name="Shea T."/>
            <person name="Sisk P."/>
            <person name="Stolte C."/>
            <person name="Sykes S."/>
            <person name="Wortman J."/>
            <person name="Nusbaum C."/>
            <person name="Birren B."/>
        </authorList>
    </citation>
    <scope>NUCLEOTIDE SEQUENCE [LARGE SCALE GENOMIC DNA]</scope>
    <source>
        <strain evidence="3">floridensis</strain>
    </source>
</reference>
<accession>L2GUN2</accession>
<gene>
    <name evidence="2" type="ORF">VCUG_01433</name>
</gene>
<dbReference type="InParanoid" id="L2GUN2"/>
<name>L2GUN2_VAVCU</name>
<dbReference type="STRING" id="948595.L2GUN2"/>
<dbReference type="AlphaFoldDB" id="L2GUN2"/>
<feature type="region of interest" description="Disordered" evidence="1">
    <location>
        <begin position="1"/>
        <end position="24"/>
    </location>
</feature>
<dbReference type="Proteomes" id="UP000011081">
    <property type="component" value="Unassembled WGS sequence"/>
</dbReference>
<evidence type="ECO:0000256" key="1">
    <source>
        <dbReference type="SAM" id="MobiDB-lite"/>
    </source>
</evidence>
<dbReference type="EMBL" id="GL877425">
    <property type="protein sequence ID" value="ELA47072.1"/>
    <property type="molecule type" value="Genomic_DNA"/>
</dbReference>
<feature type="compositionally biased region" description="Basic and acidic residues" evidence="1">
    <location>
        <begin position="8"/>
        <end position="24"/>
    </location>
</feature>
<dbReference type="RefSeq" id="XP_008074452.1">
    <property type="nucleotide sequence ID" value="XM_008076261.1"/>
</dbReference>
<organism evidence="2 3">
    <name type="scientific">Vavraia culicis (isolate floridensis)</name>
    <name type="common">Microsporidian parasite</name>
    <dbReference type="NCBI Taxonomy" id="948595"/>
    <lineage>
        <taxon>Eukaryota</taxon>
        <taxon>Fungi</taxon>
        <taxon>Fungi incertae sedis</taxon>
        <taxon>Microsporidia</taxon>
        <taxon>Pleistophoridae</taxon>
        <taxon>Vavraia</taxon>
    </lineage>
</organism>